<feature type="domain" description="Pyrrolo-quinoline quinone repeat" evidence="1">
    <location>
        <begin position="125"/>
        <end position="361"/>
    </location>
</feature>
<feature type="domain" description="Pyrrolo-quinoline quinone repeat" evidence="1">
    <location>
        <begin position="368"/>
        <end position="441"/>
    </location>
</feature>
<dbReference type="InterPro" id="IPR002372">
    <property type="entry name" value="PQQ_rpt_dom"/>
</dbReference>
<dbReference type="InterPro" id="IPR018391">
    <property type="entry name" value="PQQ_b-propeller_rpt"/>
</dbReference>
<dbReference type="InterPro" id="IPR015943">
    <property type="entry name" value="WD40/YVTN_repeat-like_dom_sf"/>
</dbReference>
<dbReference type="InterPro" id="IPR011047">
    <property type="entry name" value="Quinoprotein_ADH-like_sf"/>
</dbReference>
<dbReference type="Proteomes" id="UP000011717">
    <property type="component" value="Unassembled WGS sequence"/>
</dbReference>
<dbReference type="PROSITE" id="PS51257">
    <property type="entry name" value="PROKAR_LIPOPROTEIN"/>
    <property type="match status" value="1"/>
</dbReference>
<dbReference type="EMBL" id="AMRV01000008">
    <property type="protein sequence ID" value="EMD82246.1"/>
    <property type="molecule type" value="Genomic_DNA"/>
</dbReference>
<accession>M2TKQ3</accession>
<dbReference type="SMART" id="SM00564">
    <property type="entry name" value="PQQ"/>
    <property type="match status" value="6"/>
</dbReference>
<dbReference type="Pfam" id="PF13360">
    <property type="entry name" value="PQQ_2"/>
    <property type="match status" value="2"/>
</dbReference>
<proteinExistence type="predicted"/>
<reference evidence="2 3" key="1">
    <citation type="journal article" date="2013" name="Genome Announc.">
        <title>Draft Genome Sequence of Strain JLT2015T, Belonging to the Family Sphingomonadaceae of the Alphaproteobacteria.</title>
        <authorList>
            <person name="Tang K."/>
            <person name="Liu K."/>
            <person name="Li S."/>
            <person name="Jiao N."/>
        </authorList>
    </citation>
    <scope>NUCLEOTIDE SEQUENCE [LARGE SCALE GENOMIC DNA]</scope>
    <source>
        <strain evidence="2 3">JLT2015</strain>
    </source>
</reference>
<dbReference type="Gene3D" id="2.130.10.10">
    <property type="entry name" value="YVTN repeat-like/Quinoprotein amine dehydrogenase"/>
    <property type="match status" value="1"/>
</dbReference>
<evidence type="ECO:0000313" key="3">
    <source>
        <dbReference type="Proteomes" id="UP000011717"/>
    </source>
</evidence>
<dbReference type="PANTHER" id="PTHR34512">
    <property type="entry name" value="CELL SURFACE PROTEIN"/>
    <property type="match status" value="1"/>
</dbReference>
<organism evidence="2 3">
    <name type="scientific">Pacificimonas flava</name>
    <dbReference type="NCBI Taxonomy" id="1234595"/>
    <lineage>
        <taxon>Bacteria</taxon>
        <taxon>Pseudomonadati</taxon>
        <taxon>Pseudomonadota</taxon>
        <taxon>Alphaproteobacteria</taxon>
        <taxon>Sphingomonadales</taxon>
        <taxon>Sphingosinicellaceae</taxon>
        <taxon>Pacificimonas</taxon>
    </lineage>
</organism>
<dbReference type="SUPFAM" id="SSF50998">
    <property type="entry name" value="Quinoprotein alcohol dehydrogenase-like"/>
    <property type="match status" value="1"/>
</dbReference>
<keyword evidence="3" id="KW-1185">Reference proteome</keyword>
<protein>
    <submittedName>
        <fullName evidence="2">Outer membrane protein YfgL</fullName>
    </submittedName>
</protein>
<sequence length="443" mass="46730">MMRGNLGLGTALAFSLLVTGCGIFSGDEETTPTIGNRVAVLPQESGIEADAALADTPVTLPAGIANVDWTQPGGEAAKNLGALTLAASPQRVWTAQIGQGSETRAYIGGEPVVEGNRIFTMDRVGTVRAFDTQTGRELWSASLRKKDESERSAFGGAVSVFGGRVYATSGHGLAAAYDANTGAEIWRTDLDVPLRGAPTVSERNVLVVTQDNQVYALGKQDGSRSWDVVGTVEPAGLLGAAAPAVALDTAIVGFSSGELTAVRMENGRTVWQDIIARTGQTTSLSALSDIDASPIIDDDGRVYAMGHGGRLVALQLAGGQRIWEQNVGGIAQPWLAGDWIFAVSSDAELVAVSKSDGRIRWVSQLPQWRDPEDRKGRITYRGPVLAGDRLWLTSSEGQIIAASPQDGSVTFQAEAGKQFYLGPIVAGSTLYLLDESGRLSAWR</sequence>
<name>M2TKQ3_9SPHN</name>
<dbReference type="AlphaFoldDB" id="M2TKQ3"/>
<dbReference type="PANTHER" id="PTHR34512:SF30">
    <property type="entry name" value="OUTER MEMBRANE PROTEIN ASSEMBLY FACTOR BAMB"/>
    <property type="match status" value="1"/>
</dbReference>
<dbReference type="PATRIC" id="fig|1234595.3.peg.2286"/>
<evidence type="ECO:0000259" key="1">
    <source>
        <dbReference type="Pfam" id="PF13360"/>
    </source>
</evidence>
<comment type="caution">
    <text evidence="2">The sequence shown here is derived from an EMBL/GenBank/DDBJ whole genome shotgun (WGS) entry which is preliminary data.</text>
</comment>
<gene>
    <name evidence="2" type="ORF">C725_2284</name>
</gene>
<evidence type="ECO:0000313" key="2">
    <source>
        <dbReference type="EMBL" id="EMD82246.1"/>
    </source>
</evidence>